<evidence type="ECO:0000256" key="1">
    <source>
        <dbReference type="SAM" id="SignalP"/>
    </source>
</evidence>
<keyword evidence="1" id="KW-0732">Signal</keyword>
<dbReference type="Proteomes" id="UP000319836">
    <property type="component" value="Unassembled WGS sequence"/>
</dbReference>
<sequence>MRSLRSPAAALSALGLSLALHLAAAYPVAAAETKAFAFTSDFSTGSLSVANLATRAVTKDVASVNSDAALRYFGGLLYVVNRLGTMGDNIQVIDPSTFATVRQFSVGNGSNPQDIVFVSSTKAYVSRYGSASILVVNPSNANGLPQSTISLAGFADSDGLPEMAHMIRIGRYVYVACQRLTNFAATNSSVVVVIDTQTDQVVDVDPSTPGVQAITLTLRNPVTSFDYDRAKGQLLIGCAGSFGALDGGVEAIDPYHFTSVGVRITEAQLGGDINDVAWHTTAHAYALVGNGSVNQLVVWNPATGL</sequence>
<dbReference type="Gene3D" id="2.130.10.10">
    <property type="entry name" value="YVTN repeat-like/Quinoprotein amine dehydrogenase"/>
    <property type="match status" value="1"/>
</dbReference>
<comment type="caution">
    <text evidence="2">The sequence shown here is derived from an EMBL/GenBank/DDBJ whole genome shotgun (WGS) entry which is preliminary data.</text>
</comment>
<protein>
    <recommendedName>
        <fullName evidence="4">YncE family protein</fullName>
    </recommendedName>
</protein>
<feature type="chain" id="PRO_5022001902" description="YncE family protein" evidence="1">
    <location>
        <begin position="31"/>
        <end position="305"/>
    </location>
</feature>
<feature type="signal peptide" evidence="1">
    <location>
        <begin position="1"/>
        <end position="30"/>
    </location>
</feature>
<evidence type="ECO:0000313" key="3">
    <source>
        <dbReference type="Proteomes" id="UP000319836"/>
    </source>
</evidence>
<feature type="non-terminal residue" evidence="2">
    <location>
        <position position="305"/>
    </location>
</feature>
<name>A0A538U3K3_UNCEI</name>
<dbReference type="InterPro" id="IPR051200">
    <property type="entry name" value="Host-pathogen_enzymatic-act"/>
</dbReference>
<accession>A0A538U3K3</accession>
<proteinExistence type="predicted"/>
<dbReference type="PANTHER" id="PTHR47197">
    <property type="entry name" value="PROTEIN NIRF"/>
    <property type="match status" value="1"/>
</dbReference>
<dbReference type="EMBL" id="VBPA01000204">
    <property type="protein sequence ID" value="TMQ70443.1"/>
    <property type="molecule type" value="Genomic_DNA"/>
</dbReference>
<dbReference type="InterPro" id="IPR011045">
    <property type="entry name" value="N2O_reductase_N"/>
</dbReference>
<dbReference type="PANTHER" id="PTHR47197:SF3">
    <property type="entry name" value="DIHYDRO-HEME D1 DEHYDROGENASE"/>
    <property type="match status" value="1"/>
</dbReference>
<dbReference type="SUPFAM" id="SSF50974">
    <property type="entry name" value="Nitrous oxide reductase, N-terminal domain"/>
    <property type="match status" value="1"/>
</dbReference>
<organism evidence="2 3">
    <name type="scientific">Eiseniibacteriota bacterium</name>
    <dbReference type="NCBI Taxonomy" id="2212470"/>
    <lineage>
        <taxon>Bacteria</taxon>
        <taxon>Candidatus Eiseniibacteriota</taxon>
    </lineage>
</organism>
<dbReference type="InterPro" id="IPR015943">
    <property type="entry name" value="WD40/YVTN_repeat-like_dom_sf"/>
</dbReference>
<reference evidence="2 3" key="1">
    <citation type="journal article" date="2019" name="Nat. Microbiol.">
        <title>Mediterranean grassland soil C-N compound turnover is dependent on rainfall and depth, and is mediated by genomically divergent microorganisms.</title>
        <authorList>
            <person name="Diamond S."/>
            <person name="Andeer P.F."/>
            <person name="Li Z."/>
            <person name="Crits-Christoph A."/>
            <person name="Burstein D."/>
            <person name="Anantharaman K."/>
            <person name="Lane K.R."/>
            <person name="Thomas B.C."/>
            <person name="Pan C."/>
            <person name="Northen T.R."/>
            <person name="Banfield J.F."/>
        </authorList>
    </citation>
    <scope>NUCLEOTIDE SEQUENCE [LARGE SCALE GENOMIC DNA]</scope>
    <source>
        <strain evidence="2">WS_10</strain>
    </source>
</reference>
<evidence type="ECO:0000313" key="2">
    <source>
        <dbReference type="EMBL" id="TMQ70443.1"/>
    </source>
</evidence>
<gene>
    <name evidence="2" type="ORF">E6K80_08515</name>
</gene>
<dbReference type="AlphaFoldDB" id="A0A538U3K3"/>
<evidence type="ECO:0008006" key="4">
    <source>
        <dbReference type="Google" id="ProtNLM"/>
    </source>
</evidence>